<dbReference type="GO" id="GO:0003677">
    <property type="term" value="F:DNA binding"/>
    <property type="evidence" value="ECO:0007669"/>
    <property type="project" value="InterPro"/>
</dbReference>
<protein>
    <submittedName>
        <fullName evidence="2">Helix-turn-helix transcriptional regulator</fullName>
    </submittedName>
    <submittedName>
        <fullName evidence="3">Transcriptional regulator, contains XRE-family HTH domain</fullName>
    </submittedName>
</protein>
<evidence type="ECO:0000259" key="1">
    <source>
        <dbReference type="PROSITE" id="PS50943"/>
    </source>
</evidence>
<accession>A0A1G4WTN1</accession>
<evidence type="ECO:0000313" key="3">
    <source>
        <dbReference type="EMBL" id="SCX28813.1"/>
    </source>
</evidence>
<dbReference type="EMBL" id="FMUB01000010">
    <property type="protein sequence ID" value="SCX28813.1"/>
    <property type="molecule type" value="Genomic_DNA"/>
</dbReference>
<dbReference type="STRING" id="1502745.SAMN02799620_04661"/>
<reference evidence="3" key="1">
    <citation type="submission" date="2016-10" db="EMBL/GenBank/DDBJ databases">
        <authorList>
            <person name="de Groot N.N."/>
        </authorList>
    </citation>
    <scope>NUCLEOTIDE SEQUENCE [LARGE SCALE GENOMIC DNA]</scope>
    <source>
        <strain evidence="3">UNC267MFSha1.1M11</strain>
    </source>
</reference>
<dbReference type="InterPro" id="IPR010982">
    <property type="entry name" value="Lambda_DNA-bd_dom_sf"/>
</dbReference>
<reference evidence="2 5" key="3">
    <citation type="submission" date="2020-07" db="EMBL/GenBank/DDBJ databases">
        <title>Draft genome sequence of four isobutane-metabolizing strains capable of cometabolically degrading diverse ether contaminants.</title>
        <authorList>
            <person name="Chen W."/>
            <person name="Faulkner N."/>
            <person name="Smith C."/>
            <person name="Hyman M."/>
        </authorList>
    </citation>
    <scope>NUCLEOTIDE SEQUENCE [LARGE SCALE GENOMIC DNA]</scope>
    <source>
        <strain evidence="2 5">2A</strain>
    </source>
</reference>
<gene>
    <name evidence="2" type="ORF">HZU40_01610</name>
    <name evidence="3" type="ORF">SAMN02799620_04661</name>
</gene>
<dbReference type="RefSeq" id="WP_090361846.1">
    <property type="nucleotide sequence ID" value="NZ_CP059894.1"/>
</dbReference>
<dbReference type="SUPFAM" id="SSF47413">
    <property type="entry name" value="lambda repressor-like DNA-binding domains"/>
    <property type="match status" value="1"/>
</dbReference>
<name>A0A1G4WTN1_9MYCO</name>
<evidence type="ECO:0000313" key="4">
    <source>
        <dbReference type="Proteomes" id="UP000199707"/>
    </source>
</evidence>
<dbReference type="EMBL" id="CP059894">
    <property type="protein sequence ID" value="QNJ93107.1"/>
    <property type="molecule type" value="Genomic_DNA"/>
</dbReference>
<dbReference type="AlphaFoldDB" id="A0A1G4WTN1"/>
<feature type="domain" description="HTH cro/C1-type" evidence="1">
    <location>
        <begin position="36"/>
        <end position="75"/>
    </location>
</feature>
<dbReference type="Proteomes" id="UP000199707">
    <property type="component" value="Unassembled WGS sequence"/>
</dbReference>
<sequence length="137" mass="15752">MNTTFAARLNKLFEAVYPPGRGPHTSHEVVKELRGEGIRISAPYLSQLRTGQRTNPSAEMMEAIAQFFRVSVAYFTDDRYFQKVDEELTWLLHMRNENVRFVTSRALGLSEVSLSEWICYADTLRRHEDTAEHDAVG</sequence>
<dbReference type="Gene3D" id="1.10.260.40">
    <property type="entry name" value="lambda repressor-like DNA-binding domains"/>
    <property type="match status" value="1"/>
</dbReference>
<evidence type="ECO:0000313" key="5">
    <source>
        <dbReference type="Proteomes" id="UP000515498"/>
    </source>
</evidence>
<organism evidence="3 4">
    <name type="scientific">Mycolicibacterium fluoranthenivorans</name>
    <dbReference type="NCBI Taxonomy" id="258505"/>
    <lineage>
        <taxon>Bacteria</taxon>
        <taxon>Bacillati</taxon>
        <taxon>Actinomycetota</taxon>
        <taxon>Actinomycetes</taxon>
        <taxon>Mycobacteriales</taxon>
        <taxon>Mycobacteriaceae</taxon>
        <taxon>Mycolicibacterium</taxon>
    </lineage>
</organism>
<reference evidence="4" key="2">
    <citation type="submission" date="2016-10" db="EMBL/GenBank/DDBJ databases">
        <authorList>
            <person name="Varghese N."/>
            <person name="Submissions S."/>
        </authorList>
    </citation>
    <scope>NUCLEOTIDE SEQUENCE [LARGE SCALE GENOMIC DNA]</scope>
    <source>
        <strain evidence="4">UNC267MFSha1.1M11</strain>
    </source>
</reference>
<dbReference type="InterPro" id="IPR001387">
    <property type="entry name" value="Cro/C1-type_HTH"/>
</dbReference>
<dbReference type="Proteomes" id="UP000515498">
    <property type="component" value="Chromosome"/>
</dbReference>
<dbReference type="Pfam" id="PF01381">
    <property type="entry name" value="HTH_3"/>
    <property type="match status" value="1"/>
</dbReference>
<proteinExistence type="predicted"/>
<dbReference type="KEGG" id="mflu:HZU40_01610"/>
<dbReference type="PROSITE" id="PS50943">
    <property type="entry name" value="HTH_CROC1"/>
    <property type="match status" value="1"/>
</dbReference>
<evidence type="ECO:0000313" key="2">
    <source>
        <dbReference type="EMBL" id="QNJ93107.1"/>
    </source>
</evidence>
<dbReference type="CDD" id="cd00093">
    <property type="entry name" value="HTH_XRE"/>
    <property type="match status" value="1"/>
</dbReference>